<evidence type="ECO:0000313" key="1">
    <source>
        <dbReference type="EMBL" id="KKL05182.1"/>
    </source>
</evidence>
<organism evidence="1">
    <name type="scientific">marine sediment metagenome</name>
    <dbReference type="NCBI Taxonomy" id="412755"/>
    <lineage>
        <taxon>unclassified sequences</taxon>
        <taxon>metagenomes</taxon>
        <taxon>ecological metagenomes</taxon>
    </lineage>
</organism>
<name>A0A0F9AU70_9ZZZZ</name>
<dbReference type="AlphaFoldDB" id="A0A0F9AU70"/>
<comment type="caution">
    <text evidence="1">The sequence shown here is derived from an EMBL/GenBank/DDBJ whole genome shotgun (WGS) entry which is preliminary data.</text>
</comment>
<sequence length="79" mass="8972">MSVGTKLLADKLVDAALVVELILSKIRECEHAWSEKLPEFGEYAGQYVVIQYRTCIKCGLEHRHIQHSPSDSFGNYTTF</sequence>
<proteinExistence type="predicted"/>
<protein>
    <submittedName>
        <fullName evidence="1">Uncharacterized protein</fullName>
    </submittedName>
</protein>
<accession>A0A0F9AU70</accession>
<dbReference type="EMBL" id="LAZR01044221">
    <property type="protein sequence ID" value="KKL05182.1"/>
    <property type="molecule type" value="Genomic_DNA"/>
</dbReference>
<reference evidence="1" key="1">
    <citation type="journal article" date="2015" name="Nature">
        <title>Complex archaea that bridge the gap between prokaryotes and eukaryotes.</title>
        <authorList>
            <person name="Spang A."/>
            <person name="Saw J.H."/>
            <person name="Jorgensen S.L."/>
            <person name="Zaremba-Niedzwiedzka K."/>
            <person name="Martijn J."/>
            <person name="Lind A.E."/>
            <person name="van Eijk R."/>
            <person name="Schleper C."/>
            <person name="Guy L."/>
            <person name="Ettema T.J."/>
        </authorList>
    </citation>
    <scope>NUCLEOTIDE SEQUENCE</scope>
</reference>
<gene>
    <name evidence="1" type="ORF">LCGC14_2608590</name>
</gene>